<accession>A0A852RIR5</accession>
<name>A0A852RIR5_9MICO</name>
<reference evidence="3 4" key="1">
    <citation type="submission" date="2020-07" db="EMBL/GenBank/DDBJ databases">
        <title>Sequencing the genomes of 1000 actinobacteria strains.</title>
        <authorList>
            <person name="Klenk H.-P."/>
        </authorList>
    </citation>
    <scope>NUCLEOTIDE SEQUENCE [LARGE SCALE GENOMIC DNA]</scope>
    <source>
        <strain evidence="3 4">DSM 17380</strain>
    </source>
</reference>
<proteinExistence type="predicted"/>
<evidence type="ECO:0000313" key="3">
    <source>
        <dbReference type="EMBL" id="NYD28064.1"/>
    </source>
</evidence>
<feature type="domain" description="Transcription factor zinc-finger" evidence="2">
    <location>
        <begin position="2"/>
        <end position="42"/>
    </location>
</feature>
<organism evidence="3 4">
    <name type="scientific">Leucobacter aridicollis</name>
    <dbReference type="NCBI Taxonomy" id="283878"/>
    <lineage>
        <taxon>Bacteria</taxon>
        <taxon>Bacillati</taxon>
        <taxon>Actinomycetota</taxon>
        <taxon>Actinomycetes</taxon>
        <taxon>Micrococcales</taxon>
        <taxon>Microbacteriaceae</taxon>
        <taxon>Leucobacter</taxon>
    </lineage>
</organism>
<protein>
    <recommendedName>
        <fullName evidence="2">Transcription factor zinc-finger domain-containing protein</fullName>
    </recommendedName>
</protein>
<evidence type="ECO:0000313" key="4">
    <source>
        <dbReference type="Proteomes" id="UP000586095"/>
    </source>
</evidence>
<sequence>MNCPSDGTTLLMSERQGIEIDYCPQCRGIWLDRGELDKILERAQAEAEAFAAQQAPQPPVTPAAPAAPQTAPPLGDHYSQPVPPQPAGYGDRGYGDRDYDRRDRGYDRDRDDRKPRYDDRGRGGYGDPRYRKKKSPFEFLGDIFDS</sequence>
<dbReference type="AlphaFoldDB" id="A0A852RIR5"/>
<feature type="region of interest" description="Disordered" evidence="1">
    <location>
        <begin position="45"/>
        <end position="146"/>
    </location>
</feature>
<dbReference type="RefSeq" id="WP_121076622.1">
    <property type="nucleotide sequence ID" value="NZ_BAAALZ010000001.1"/>
</dbReference>
<feature type="compositionally biased region" description="Low complexity" evidence="1">
    <location>
        <begin position="46"/>
        <end position="55"/>
    </location>
</feature>
<comment type="caution">
    <text evidence="3">The sequence shown here is derived from an EMBL/GenBank/DDBJ whole genome shotgun (WGS) entry which is preliminary data.</text>
</comment>
<evidence type="ECO:0000259" key="2">
    <source>
        <dbReference type="Pfam" id="PF13453"/>
    </source>
</evidence>
<dbReference type="Proteomes" id="UP000586095">
    <property type="component" value="Unassembled WGS sequence"/>
</dbReference>
<feature type="compositionally biased region" description="Low complexity" evidence="1">
    <location>
        <begin position="63"/>
        <end position="73"/>
    </location>
</feature>
<evidence type="ECO:0000256" key="1">
    <source>
        <dbReference type="SAM" id="MobiDB-lite"/>
    </source>
</evidence>
<dbReference type="EMBL" id="JACCBD010000001">
    <property type="protein sequence ID" value="NYD28064.1"/>
    <property type="molecule type" value="Genomic_DNA"/>
</dbReference>
<dbReference type="InterPro" id="IPR027392">
    <property type="entry name" value="TF_Znf"/>
</dbReference>
<dbReference type="Pfam" id="PF13453">
    <property type="entry name" value="Zn_ribbon_TFIIB"/>
    <property type="match status" value="1"/>
</dbReference>
<feature type="compositionally biased region" description="Basic and acidic residues" evidence="1">
    <location>
        <begin position="93"/>
        <end position="122"/>
    </location>
</feature>
<gene>
    <name evidence="3" type="ORF">BJ960_002867</name>
</gene>
<keyword evidence="4" id="KW-1185">Reference proteome</keyword>